<evidence type="ECO:0000313" key="11">
    <source>
        <dbReference type="EMBL" id="RUO28247.1"/>
    </source>
</evidence>
<keyword evidence="4" id="KW-0227">DNA damage</keyword>
<evidence type="ECO:0000259" key="9">
    <source>
        <dbReference type="Pfam" id="PF14743"/>
    </source>
</evidence>
<evidence type="ECO:0000259" key="8">
    <source>
        <dbReference type="Pfam" id="PF01068"/>
    </source>
</evidence>
<name>A0A327X422_9GAMM</name>
<dbReference type="GO" id="GO:0006281">
    <property type="term" value="P:DNA repair"/>
    <property type="evidence" value="ECO:0007669"/>
    <property type="project" value="UniProtKB-KW"/>
</dbReference>
<dbReference type="NCBIfam" id="NF006592">
    <property type="entry name" value="PRK09125.1"/>
    <property type="match status" value="1"/>
</dbReference>
<sequence length="290" mass="32651">MLFKITLFMVPLLALLYVAMASPTFAQAQLASVLEQQQTIDVTQYLVSEKFDGVRAIWTGSALITRQGNPIHAPDWFTATLPKRWLDGELWIGHQQFEAVSAIARTQVPDDAKWRQVHYLVFDMPDLVQPFAERYSAYRALIADMHQQSALKHIDSSHIQAVEQLRFHQRDELDAYLAARIDAGAEGLMLHHASAFHQVGRSQAILKLKPHFDAEAEVIGHLPGRGKYTDMLGALRVRNTEGHEFSIGTGFSDAQRADPPPIGSVVTYKYHGYTNSGLPRFTSFLRIRND</sequence>
<dbReference type="EMBL" id="PIPK01000001">
    <property type="protein sequence ID" value="RUO28247.1"/>
    <property type="molecule type" value="Genomic_DNA"/>
</dbReference>
<evidence type="ECO:0000256" key="7">
    <source>
        <dbReference type="SAM" id="SignalP"/>
    </source>
</evidence>
<dbReference type="Gene3D" id="3.30.1490.70">
    <property type="match status" value="1"/>
</dbReference>
<dbReference type="CDD" id="cd08041">
    <property type="entry name" value="OBF_kDNA_ligase_like"/>
    <property type="match status" value="1"/>
</dbReference>
<protein>
    <submittedName>
        <fullName evidence="10 11">DNA ligase</fullName>
    </submittedName>
</protein>
<keyword evidence="13" id="KW-1185">Reference proteome</keyword>
<keyword evidence="7" id="KW-0732">Signal</keyword>
<comment type="caution">
    <text evidence="10">The sequence shown here is derived from an EMBL/GenBank/DDBJ whole genome shotgun (WGS) entry which is preliminary data.</text>
</comment>
<evidence type="ECO:0000313" key="10">
    <source>
        <dbReference type="EMBL" id="RAK01399.1"/>
    </source>
</evidence>
<evidence type="ECO:0000256" key="3">
    <source>
        <dbReference type="ARBA" id="ARBA00022705"/>
    </source>
</evidence>
<dbReference type="InterPro" id="IPR050326">
    <property type="entry name" value="NAD_dep_DNA_ligaseB"/>
</dbReference>
<dbReference type="GO" id="GO:0006260">
    <property type="term" value="P:DNA replication"/>
    <property type="evidence" value="ECO:0007669"/>
    <property type="project" value="UniProtKB-KW"/>
</dbReference>
<dbReference type="InterPro" id="IPR012310">
    <property type="entry name" value="DNA_ligase_ATP-dep_cent"/>
</dbReference>
<dbReference type="GO" id="GO:0005524">
    <property type="term" value="F:ATP binding"/>
    <property type="evidence" value="ECO:0007669"/>
    <property type="project" value="InterPro"/>
</dbReference>
<dbReference type="InterPro" id="IPR012340">
    <property type="entry name" value="NA-bd_OB-fold"/>
</dbReference>
<dbReference type="AlphaFoldDB" id="A0A327X422"/>
<gene>
    <name evidence="10" type="ORF">B0I24_10122</name>
    <name evidence="11" type="ORF">CWE07_00100</name>
</gene>
<evidence type="ECO:0000256" key="1">
    <source>
        <dbReference type="ARBA" id="ARBA00001968"/>
    </source>
</evidence>
<dbReference type="Gene3D" id="3.30.470.30">
    <property type="entry name" value="DNA ligase/mRNA capping enzyme"/>
    <property type="match status" value="1"/>
</dbReference>
<dbReference type="Gene3D" id="2.40.50.140">
    <property type="entry name" value="Nucleic acid-binding proteins"/>
    <property type="match status" value="1"/>
</dbReference>
<dbReference type="InterPro" id="IPR029319">
    <property type="entry name" value="DNA_ligase_OB"/>
</dbReference>
<keyword evidence="3" id="KW-0235">DNA replication</keyword>
<evidence type="ECO:0000313" key="12">
    <source>
        <dbReference type="Proteomes" id="UP000249203"/>
    </source>
</evidence>
<dbReference type="PANTHER" id="PTHR47810">
    <property type="entry name" value="DNA LIGASE"/>
    <property type="match status" value="1"/>
</dbReference>
<dbReference type="Proteomes" id="UP000249203">
    <property type="component" value="Unassembled WGS sequence"/>
</dbReference>
<reference evidence="11 13" key="1">
    <citation type="journal article" date="2018" name="Front. Microbiol.">
        <title>Genome-Based Analysis Reveals the Taxonomy and Diversity of the Family Idiomarinaceae.</title>
        <authorList>
            <person name="Liu Y."/>
            <person name="Lai Q."/>
            <person name="Shao Z."/>
        </authorList>
    </citation>
    <scope>NUCLEOTIDE SEQUENCE [LARGE SCALE GENOMIC DNA]</scope>
    <source>
        <strain evidence="11 13">CF12-14</strain>
    </source>
</reference>
<evidence type="ECO:0000256" key="5">
    <source>
        <dbReference type="ARBA" id="ARBA00023204"/>
    </source>
</evidence>
<dbReference type="GO" id="GO:0006310">
    <property type="term" value="P:DNA recombination"/>
    <property type="evidence" value="ECO:0007669"/>
    <property type="project" value="InterPro"/>
</dbReference>
<proteinExistence type="predicted"/>
<evidence type="ECO:0000256" key="2">
    <source>
        <dbReference type="ARBA" id="ARBA00022598"/>
    </source>
</evidence>
<dbReference type="Pfam" id="PF01068">
    <property type="entry name" value="DNA_ligase_A_M"/>
    <property type="match status" value="1"/>
</dbReference>
<evidence type="ECO:0000256" key="4">
    <source>
        <dbReference type="ARBA" id="ARBA00022763"/>
    </source>
</evidence>
<dbReference type="SUPFAM" id="SSF50249">
    <property type="entry name" value="Nucleic acid-binding proteins"/>
    <property type="match status" value="1"/>
</dbReference>
<dbReference type="CDD" id="cd07896">
    <property type="entry name" value="Adenylation_kDNA_ligase_like"/>
    <property type="match status" value="1"/>
</dbReference>
<dbReference type="Pfam" id="PF14743">
    <property type="entry name" value="DNA_ligase_OB_2"/>
    <property type="match status" value="1"/>
</dbReference>
<reference evidence="10 12" key="2">
    <citation type="submission" date="2018-06" db="EMBL/GenBank/DDBJ databases">
        <title>Genomic Encyclopedia of Type Strains, Phase III (KMG-III): the genomes of soil and plant-associated and newly described type strains.</title>
        <authorList>
            <person name="Whitman W."/>
        </authorList>
    </citation>
    <scope>NUCLEOTIDE SEQUENCE [LARGE SCALE GENOMIC DNA]</scope>
    <source>
        <strain evidence="10 12">CGMCC 1.15366</strain>
    </source>
</reference>
<evidence type="ECO:0000256" key="6">
    <source>
        <dbReference type="ARBA" id="ARBA00034003"/>
    </source>
</evidence>
<dbReference type="RefSeq" id="WP_111567903.1">
    <property type="nucleotide sequence ID" value="NZ_PIPK01000001.1"/>
</dbReference>
<dbReference type="SUPFAM" id="SSF56091">
    <property type="entry name" value="DNA ligase/mRNA capping enzyme, catalytic domain"/>
    <property type="match status" value="1"/>
</dbReference>
<keyword evidence="2 10" id="KW-0436">Ligase</keyword>
<feature type="signal peptide" evidence="7">
    <location>
        <begin position="1"/>
        <end position="28"/>
    </location>
</feature>
<comment type="cofactor">
    <cofactor evidence="1">
        <name>a divalent metal cation</name>
        <dbReference type="ChEBI" id="CHEBI:60240"/>
    </cofactor>
</comment>
<feature type="domain" description="DNA ligase OB-like" evidence="9">
    <location>
        <begin position="223"/>
        <end position="288"/>
    </location>
</feature>
<accession>A0A327X422</accession>
<keyword evidence="5" id="KW-0234">DNA repair</keyword>
<organism evidence="10 12">
    <name type="scientific">Aliidiomarina maris</name>
    <dbReference type="NCBI Taxonomy" id="531312"/>
    <lineage>
        <taxon>Bacteria</taxon>
        <taxon>Pseudomonadati</taxon>
        <taxon>Pseudomonadota</taxon>
        <taxon>Gammaproteobacteria</taxon>
        <taxon>Alteromonadales</taxon>
        <taxon>Idiomarinaceae</taxon>
        <taxon>Aliidiomarina</taxon>
    </lineage>
</organism>
<dbReference type="Proteomes" id="UP000287865">
    <property type="component" value="Unassembled WGS sequence"/>
</dbReference>
<feature type="chain" id="PRO_5016385409" evidence="7">
    <location>
        <begin position="29"/>
        <end position="290"/>
    </location>
</feature>
<feature type="domain" description="ATP-dependent DNA ligase family profile" evidence="8">
    <location>
        <begin position="41"/>
        <end position="209"/>
    </location>
</feature>
<dbReference type="EMBL" id="QLMD01000001">
    <property type="protein sequence ID" value="RAK01399.1"/>
    <property type="molecule type" value="Genomic_DNA"/>
</dbReference>
<dbReference type="GO" id="GO:0003910">
    <property type="term" value="F:DNA ligase (ATP) activity"/>
    <property type="evidence" value="ECO:0007669"/>
    <property type="project" value="UniProtKB-EC"/>
</dbReference>
<comment type="catalytic activity">
    <reaction evidence="6">
        <text>ATP + (deoxyribonucleotide)n-3'-hydroxyl + 5'-phospho-(deoxyribonucleotide)m = (deoxyribonucleotide)n+m + AMP + diphosphate.</text>
        <dbReference type="EC" id="6.5.1.1"/>
    </reaction>
</comment>
<dbReference type="OrthoDB" id="9782700at2"/>
<dbReference type="PANTHER" id="PTHR47810:SF1">
    <property type="entry name" value="DNA LIGASE B"/>
    <property type="match status" value="1"/>
</dbReference>
<evidence type="ECO:0000313" key="13">
    <source>
        <dbReference type="Proteomes" id="UP000287865"/>
    </source>
</evidence>